<dbReference type="GO" id="GO:0140359">
    <property type="term" value="F:ABC-type transporter activity"/>
    <property type="evidence" value="ECO:0007669"/>
    <property type="project" value="InterPro"/>
</dbReference>
<dbReference type="PROSITE" id="PS50929">
    <property type="entry name" value="ABC_TM1F"/>
    <property type="match status" value="1"/>
</dbReference>
<evidence type="ECO:0000313" key="12">
    <source>
        <dbReference type="WBParaSite" id="Pan_g13917.t1"/>
    </source>
</evidence>
<evidence type="ECO:0000256" key="4">
    <source>
        <dbReference type="ARBA" id="ARBA00022692"/>
    </source>
</evidence>
<evidence type="ECO:0000313" key="11">
    <source>
        <dbReference type="Proteomes" id="UP000492821"/>
    </source>
</evidence>
<dbReference type="InterPro" id="IPR036640">
    <property type="entry name" value="ABC1_TM_sf"/>
</dbReference>
<dbReference type="PANTHER" id="PTHR24223:SF456">
    <property type="entry name" value="MULTIDRUG RESISTANCE-ASSOCIATED PROTEIN LETHAL(2)03659"/>
    <property type="match status" value="1"/>
</dbReference>
<feature type="transmembrane region" description="Helical" evidence="9">
    <location>
        <begin position="41"/>
        <end position="65"/>
    </location>
</feature>
<comment type="subcellular location">
    <subcellularLocation>
        <location evidence="1">Membrane</location>
        <topology evidence="1">Multi-pass membrane protein</topology>
    </subcellularLocation>
</comment>
<evidence type="ECO:0000256" key="5">
    <source>
        <dbReference type="ARBA" id="ARBA00022741"/>
    </source>
</evidence>
<evidence type="ECO:0000259" key="10">
    <source>
        <dbReference type="PROSITE" id="PS50929"/>
    </source>
</evidence>
<evidence type="ECO:0000256" key="9">
    <source>
        <dbReference type="SAM" id="Phobius"/>
    </source>
</evidence>
<feature type="transmembrane region" description="Helical" evidence="9">
    <location>
        <begin position="137"/>
        <end position="158"/>
    </location>
</feature>
<dbReference type="WBParaSite" id="Pan_g13917.t1">
    <property type="protein sequence ID" value="Pan_g13917.t1"/>
    <property type="gene ID" value="Pan_g13917"/>
</dbReference>
<feature type="domain" description="ABC transmembrane type-1" evidence="10">
    <location>
        <begin position="274"/>
        <end position="403"/>
    </location>
</feature>
<feature type="transmembrane region" description="Helical" evidence="9">
    <location>
        <begin position="306"/>
        <end position="327"/>
    </location>
</feature>
<dbReference type="SUPFAM" id="SSF90123">
    <property type="entry name" value="ABC transporter transmembrane region"/>
    <property type="match status" value="1"/>
</dbReference>
<dbReference type="GO" id="GO:0005524">
    <property type="term" value="F:ATP binding"/>
    <property type="evidence" value="ECO:0007669"/>
    <property type="project" value="UniProtKB-KW"/>
</dbReference>
<keyword evidence="5" id="KW-0547">Nucleotide-binding</keyword>
<keyword evidence="6" id="KW-0067">ATP-binding</keyword>
<dbReference type="InterPro" id="IPR050173">
    <property type="entry name" value="ABC_transporter_C-like"/>
</dbReference>
<evidence type="ECO:0000256" key="1">
    <source>
        <dbReference type="ARBA" id="ARBA00004141"/>
    </source>
</evidence>
<dbReference type="Gene3D" id="1.20.1560.10">
    <property type="entry name" value="ABC transporter type 1, transmembrane domain"/>
    <property type="match status" value="1"/>
</dbReference>
<name>A0A7E4UXC5_PANRE</name>
<evidence type="ECO:0000256" key="3">
    <source>
        <dbReference type="ARBA" id="ARBA00022448"/>
    </source>
</evidence>
<reference evidence="12" key="2">
    <citation type="submission" date="2020-10" db="UniProtKB">
        <authorList>
            <consortium name="WormBaseParasite"/>
        </authorList>
    </citation>
    <scope>IDENTIFICATION</scope>
</reference>
<evidence type="ECO:0000256" key="7">
    <source>
        <dbReference type="ARBA" id="ARBA00022989"/>
    </source>
</evidence>
<feature type="transmembrane region" description="Helical" evidence="9">
    <location>
        <begin position="109"/>
        <end position="130"/>
    </location>
</feature>
<proteinExistence type="inferred from homology"/>
<reference evidence="11" key="1">
    <citation type="journal article" date="2013" name="Genetics">
        <title>The draft genome and transcriptome of Panagrellus redivivus are shaped by the harsh demands of a free-living lifestyle.</title>
        <authorList>
            <person name="Srinivasan J."/>
            <person name="Dillman A.R."/>
            <person name="Macchietto M.G."/>
            <person name="Heikkinen L."/>
            <person name="Lakso M."/>
            <person name="Fracchia K.M."/>
            <person name="Antoshechkin I."/>
            <person name="Mortazavi A."/>
            <person name="Wong G."/>
            <person name="Sternberg P.W."/>
        </authorList>
    </citation>
    <scope>NUCLEOTIDE SEQUENCE [LARGE SCALE GENOMIC DNA]</scope>
    <source>
        <strain evidence="11">MT8872</strain>
    </source>
</reference>
<sequence length="447" mass="50323">MTDSLPTTQSIQWSPCRGHLIPSIDANSTVDDVITPCFGHVFLPGLSASFIVTGFAFLIIYSKYLITAPSLQTRPLLITKLSISTIHFIIALTQAALNVPEWSAERELGFSSISNCFFSSFALLSFILCWRKGIIGSIWLHSAWVLHGFTLISEYILIDGNSKLSCFIFGSDVILTVLIVILMCFPDCYDHAYENFTESKQVYPDHLISGPSRLTFSPAGSFIYHGYNHVLDFDKLWALPKACSNSSSTSLAHSDGKMSNLFWNLIKSTQSDTIASIFGHVFNSVSSLSDPFIVQYLVNAVENHYPLWYLMTVVILSGIYMELRYLLLTRTSYYTSRSYLNVWHDLCNEVYRKMLILSSSSKTKYSAGAIVNLLTTDVDHIKHFWLGIPDYFYTPVLVVSIVYSSPICHTGAQFPIRTSDNPYFHAGERITDPLCHQHRRASNGIQR</sequence>
<evidence type="ECO:0000256" key="2">
    <source>
        <dbReference type="ARBA" id="ARBA00009726"/>
    </source>
</evidence>
<keyword evidence="4 9" id="KW-0812">Transmembrane</keyword>
<feature type="transmembrane region" description="Helical" evidence="9">
    <location>
        <begin position="164"/>
        <end position="185"/>
    </location>
</feature>
<feature type="transmembrane region" description="Helical" evidence="9">
    <location>
        <begin position="274"/>
        <end position="294"/>
    </location>
</feature>
<dbReference type="InterPro" id="IPR011527">
    <property type="entry name" value="ABC1_TM_dom"/>
</dbReference>
<comment type="similarity">
    <text evidence="2">Belongs to the ABC transporter superfamily. ABCC family. Conjugate transporter (TC 3.A.1.208) subfamily.</text>
</comment>
<organism evidence="11 12">
    <name type="scientific">Panagrellus redivivus</name>
    <name type="common">Microworm</name>
    <dbReference type="NCBI Taxonomy" id="6233"/>
    <lineage>
        <taxon>Eukaryota</taxon>
        <taxon>Metazoa</taxon>
        <taxon>Ecdysozoa</taxon>
        <taxon>Nematoda</taxon>
        <taxon>Chromadorea</taxon>
        <taxon>Rhabditida</taxon>
        <taxon>Tylenchina</taxon>
        <taxon>Panagrolaimomorpha</taxon>
        <taxon>Panagrolaimoidea</taxon>
        <taxon>Panagrolaimidae</taxon>
        <taxon>Panagrellus</taxon>
    </lineage>
</organism>
<evidence type="ECO:0000256" key="6">
    <source>
        <dbReference type="ARBA" id="ARBA00022840"/>
    </source>
</evidence>
<feature type="transmembrane region" description="Helical" evidence="9">
    <location>
        <begin position="77"/>
        <end position="97"/>
    </location>
</feature>
<keyword evidence="8 9" id="KW-0472">Membrane</keyword>
<keyword evidence="3" id="KW-0813">Transport</keyword>
<accession>A0A7E4UXC5</accession>
<keyword evidence="11" id="KW-1185">Reference proteome</keyword>
<dbReference type="GO" id="GO:0016020">
    <property type="term" value="C:membrane"/>
    <property type="evidence" value="ECO:0007669"/>
    <property type="project" value="UniProtKB-SubCell"/>
</dbReference>
<keyword evidence="7 9" id="KW-1133">Transmembrane helix</keyword>
<evidence type="ECO:0000256" key="8">
    <source>
        <dbReference type="ARBA" id="ARBA00023136"/>
    </source>
</evidence>
<protein>
    <submittedName>
        <fullName evidence="12">ABC transmembrane type-1 domain-containing protein</fullName>
    </submittedName>
</protein>
<dbReference type="PANTHER" id="PTHR24223">
    <property type="entry name" value="ATP-BINDING CASSETTE SUB-FAMILY C"/>
    <property type="match status" value="1"/>
</dbReference>
<dbReference type="AlphaFoldDB" id="A0A7E4UXC5"/>
<dbReference type="Proteomes" id="UP000492821">
    <property type="component" value="Unassembled WGS sequence"/>
</dbReference>